<dbReference type="EMBL" id="JAVFWO010000002">
    <property type="protein sequence ID" value="MDQ7877377.1"/>
    <property type="molecule type" value="Genomic_DNA"/>
</dbReference>
<evidence type="ECO:0000313" key="2">
    <source>
        <dbReference type="Proteomes" id="UP001235133"/>
    </source>
</evidence>
<dbReference type="Proteomes" id="UP001235133">
    <property type="component" value="Unassembled WGS sequence"/>
</dbReference>
<sequence length="210" mass="22405">MAITSRGYEGTIDYEDWAIVTSHFGSQYSVFGADAFSAAAGASDREVVLQPGRAAGHGILDDSDATISVVGGTVATGSRWDLIALRRNWATGATTPVIIAGSAAKAIPARENDPGEEKDDQPLWLARFSAGQTAVQELVDLRCWFGDGGMVAKDLLARDYLTRIGTRIRIQGISWMLAFDGATPAWVPDSVYVGATAPPYFPNLGWLKVP</sequence>
<keyword evidence="2" id="KW-1185">Reference proteome</keyword>
<organism evidence="1 2">
    <name type="scientific">Microbacterium psychrotolerans</name>
    <dbReference type="NCBI Taxonomy" id="3068321"/>
    <lineage>
        <taxon>Bacteria</taxon>
        <taxon>Bacillati</taxon>
        <taxon>Actinomycetota</taxon>
        <taxon>Actinomycetes</taxon>
        <taxon>Micrococcales</taxon>
        <taxon>Microbacteriaceae</taxon>
        <taxon>Microbacterium</taxon>
    </lineage>
</organism>
<gene>
    <name evidence="1" type="ORF">Q9R08_05235</name>
</gene>
<reference evidence="1 2" key="1">
    <citation type="submission" date="2023-08" db="EMBL/GenBank/DDBJ databases">
        <title>Microbacterium psychrotolerans sp. nov., a psychrotolerant bacterium isolated from soil in Heilongjiang Province, China.</title>
        <authorList>
            <person name="An P."/>
            <person name="Zhao D."/>
            <person name="Xiang H."/>
        </authorList>
    </citation>
    <scope>NUCLEOTIDE SEQUENCE [LARGE SCALE GENOMIC DNA]</scope>
    <source>
        <strain evidence="1 2">QXD-8</strain>
    </source>
</reference>
<evidence type="ECO:0008006" key="3">
    <source>
        <dbReference type="Google" id="ProtNLM"/>
    </source>
</evidence>
<comment type="caution">
    <text evidence="1">The sequence shown here is derived from an EMBL/GenBank/DDBJ whole genome shotgun (WGS) entry which is preliminary data.</text>
</comment>
<accession>A0ABU0YYG7</accession>
<evidence type="ECO:0000313" key="1">
    <source>
        <dbReference type="EMBL" id="MDQ7877377.1"/>
    </source>
</evidence>
<name>A0ABU0YYG7_9MICO</name>
<proteinExistence type="predicted"/>
<protein>
    <recommendedName>
        <fullName evidence="3">Phage tail protein</fullName>
    </recommendedName>
</protein>
<dbReference type="RefSeq" id="WP_308866815.1">
    <property type="nucleotide sequence ID" value="NZ_JAVFWO010000002.1"/>
</dbReference>